<dbReference type="KEGG" id="ntp:CRH09_10500"/>
<evidence type="ECO:0000313" key="2">
    <source>
        <dbReference type="Proteomes" id="UP000221961"/>
    </source>
</evidence>
<dbReference type="EMBL" id="CP023778">
    <property type="protein sequence ID" value="ATL66575.1"/>
    <property type="molecule type" value="Genomic_DNA"/>
</dbReference>
<gene>
    <name evidence="1" type="ORF">CRH09_10500</name>
</gene>
<accession>A0A291RGW9</accession>
<evidence type="ECO:0000313" key="1">
    <source>
        <dbReference type="EMBL" id="ATL66575.1"/>
    </source>
</evidence>
<dbReference type="AlphaFoldDB" id="A0A291RGW9"/>
<organism evidence="1 2">
    <name type="scientific">Nocardia terpenica</name>
    <dbReference type="NCBI Taxonomy" id="455432"/>
    <lineage>
        <taxon>Bacteria</taxon>
        <taxon>Bacillati</taxon>
        <taxon>Actinomycetota</taxon>
        <taxon>Actinomycetes</taxon>
        <taxon>Mycobacteriales</taxon>
        <taxon>Nocardiaceae</taxon>
        <taxon>Nocardia</taxon>
    </lineage>
</organism>
<protein>
    <submittedName>
        <fullName evidence="1">Uncharacterized protein</fullName>
    </submittedName>
</protein>
<reference evidence="1 2" key="1">
    <citation type="submission" date="2017-10" db="EMBL/GenBank/DDBJ databases">
        <title>Comparative genomics between pathogenic Norcardia.</title>
        <authorList>
            <person name="Zeng L."/>
        </authorList>
    </citation>
    <scope>NUCLEOTIDE SEQUENCE [LARGE SCALE GENOMIC DNA]</scope>
    <source>
        <strain evidence="1 2">NC_YFY_NT001</strain>
    </source>
</reference>
<proteinExistence type="predicted"/>
<dbReference type="Proteomes" id="UP000221961">
    <property type="component" value="Chromosome"/>
</dbReference>
<name>A0A291RGW9_9NOCA</name>
<sequence length="60" mass="6481">MCAVACALLSLVDTALVFVLNMTFDGPIKIISSHLMLMSLVLLAPEARRLVGNPRPIAWS</sequence>